<protein>
    <recommendedName>
        <fullName evidence="2">Glycosyl transferase family 1 domain-containing protein</fullName>
    </recommendedName>
</protein>
<dbReference type="Pfam" id="PF00534">
    <property type="entry name" value="Glycos_transf_1"/>
    <property type="match status" value="1"/>
</dbReference>
<keyword evidence="4" id="KW-1185">Reference proteome</keyword>
<dbReference type="SUPFAM" id="SSF53756">
    <property type="entry name" value="UDP-Glycosyltransferase/glycogen phosphorylase"/>
    <property type="match status" value="1"/>
</dbReference>
<dbReference type="Gene3D" id="3.40.50.2000">
    <property type="entry name" value="Glycogen Phosphorylase B"/>
    <property type="match status" value="2"/>
</dbReference>
<proteinExistence type="predicted"/>
<accession>A0ABP7TRB3</accession>
<dbReference type="CDD" id="cd03801">
    <property type="entry name" value="GT4_PimA-like"/>
    <property type="match status" value="1"/>
</dbReference>
<dbReference type="PANTHER" id="PTHR46401:SF2">
    <property type="entry name" value="GLYCOSYLTRANSFERASE WBBK-RELATED"/>
    <property type="match status" value="1"/>
</dbReference>
<evidence type="ECO:0000259" key="2">
    <source>
        <dbReference type="Pfam" id="PF00534"/>
    </source>
</evidence>
<evidence type="ECO:0000313" key="4">
    <source>
        <dbReference type="Proteomes" id="UP001500968"/>
    </source>
</evidence>
<comment type="caution">
    <text evidence="3">The sequence shown here is derived from an EMBL/GenBank/DDBJ whole genome shotgun (WGS) entry which is preliminary data.</text>
</comment>
<dbReference type="EMBL" id="BAABCR010000014">
    <property type="protein sequence ID" value="GAA4030062.1"/>
    <property type="molecule type" value="Genomic_DNA"/>
</dbReference>
<name>A0ABP7TRB3_9FLAO</name>
<sequence length="336" mass="38622">MKRILCIGNNLVKHGNTATSIVVMGEMFEREGYVVYYASSKQHKLLRMMDMILKTIRYGSKVDYVLIDTYSTVNFWYALIISQLCRLMKVKYIPKLLGGDLPNRLNKSRFWCDLIFKNAYQNVAPSPYLFTAFSKLGYKNLVLIPNSIDLGNYSFHKKKFDVPKILWVRSFAQLYNPVLAVKVLLAIKNKYPMAQLCMVGPKKDESYESTVDFATQNNVEVTFTGKLSKKEWADLSQRYNLFLNTTHFDNTPVSVIEAMALGLPIISTNVGGIPYLLQHEKNALLVNDNDLDGMVAQIERLFSEPHLANNMVSNARDLVQGFDWNIIRKQWFDLLR</sequence>
<keyword evidence="1" id="KW-0808">Transferase</keyword>
<dbReference type="InterPro" id="IPR001296">
    <property type="entry name" value="Glyco_trans_1"/>
</dbReference>
<gene>
    <name evidence="3" type="ORF">GCM10022386_12410</name>
</gene>
<organism evidence="3 4">
    <name type="scientific">Flavobacterium cheonhonense</name>
    <dbReference type="NCBI Taxonomy" id="706185"/>
    <lineage>
        <taxon>Bacteria</taxon>
        <taxon>Pseudomonadati</taxon>
        <taxon>Bacteroidota</taxon>
        <taxon>Flavobacteriia</taxon>
        <taxon>Flavobacteriales</taxon>
        <taxon>Flavobacteriaceae</taxon>
        <taxon>Flavobacterium</taxon>
    </lineage>
</organism>
<dbReference type="RefSeq" id="WP_324691523.1">
    <property type="nucleotide sequence ID" value="NZ_BAABCR010000014.1"/>
</dbReference>
<evidence type="ECO:0000313" key="3">
    <source>
        <dbReference type="EMBL" id="GAA4030062.1"/>
    </source>
</evidence>
<dbReference type="Proteomes" id="UP001500968">
    <property type="component" value="Unassembled WGS sequence"/>
</dbReference>
<reference evidence="4" key="1">
    <citation type="journal article" date="2019" name="Int. J. Syst. Evol. Microbiol.">
        <title>The Global Catalogue of Microorganisms (GCM) 10K type strain sequencing project: providing services to taxonomists for standard genome sequencing and annotation.</title>
        <authorList>
            <consortium name="The Broad Institute Genomics Platform"/>
            <consortium name="The Broad Institute Genome Sequencing Center for Infectious Disease"/>
            <person name="Wu L."/>
            <person name="Ma J."/>
        </authorList>
    </citation>
    <scope>NUCLEOTIDE SEQUENCE [LARGE SCALE GENOMIC DNA]</scope>
    <source>
        <strain evidence="4">JCM 17064</strain>
    </source>
</reference>
<evidence type="ECO:0000256" key="1">
    <source>
        <dbReference type="ARBA" id="ARBA00022679"/>
    </source>
</evidence>
<feature type="domain" description="Glycosyl transferase family 1" evidence="2">
    <location>
        <begin position="160"/>
        <end position="317"/>
    </location>
</feature>
<dbReference type="PANTHER" id="PTHR46401">
    <property type="entry name" value="GLYCOSYLTRANSFERASE WBBK-RELATED"/>
    <property type="match status" value="1"/>
</dbReference>